<dbReference type="EMBL" id="JACHIR010000001">
    <property type="protein sequence ID" value="MBB5896076.1"/>
    <property type="molecule type" value="Genomic_DNA"/>
</dbReference>
<dbReference type="AlphaFoldDB" id="A0A7W9NL52"/>
<reference evidence="1 2" key="1">
    <citation type="submission" date="2020-08" db="EMBL/GenBank/DDBJ databases">
        <title>Sequencing the genomes of 1000 actinobacteria strains.</title>
        <authorList>
            <person name="Klenk H.-P."/>
        </authorList>
    </citation>
    <scope>NUCLEOTIDE SEQUENCE [LARGE SCALE GENOMIC DNA]</scope>
    <source>
        <strain evidence="1 2">DSM 43851</strain>
    </source>
</reference>
<name>A0A7W9NL52_9PSEU</name>
<proteinExistence type="predicted"/>
<accession>A0A7W9NL52</accession>
<gene>
    <name evidence="1" type="ORF">BJ998_007272</name>
</gene>
<sequence length="46" mass="5089">MGQQILIDEPAVTAGEGEFEFSEVLETSEFEISMNADITRFCSGCR</sequence>
<comment type="caution">
    <text evidence="1">The sequence shown here is derived from an EMBL/GenBank/DDBJ whole genome shotgun (WGS) entry which is preliminary data.</text>
</comment>
<dbReference type="RefSeq" id="WP_184867785.1">
    <property type="nucleotide sequence ID" value="NZ_BAAAWY010000035.1"/>
</dbReference>
<evidence type="ECO:0000313" key="1">
    <source>
        <dbReference type="EMBL" id="MBB5896076.1"/>
    </source>
</evidence>
<dbReference type="Proteomes" id="UP000585638">
    <property type="component" value="Unassembled WGS sequence"/>
</dbReference>
<evidence type="ECO:0000313" key="2">
    <source>
        <dbReference type="Proteomes" id="UP000585638"/>
    </source>
</evidence>
<keyword evidence="2" id="KW-1185">Reference proteome</keyword>
<organism evidence="1 2">
    <name type="scientific">Kutzneria kofuensis</name>
    <dbReference type="NCBI Taxonomy" id="103725"/>
    <lineage>
        <taxon>Bacteria</taxon>
        <taxon>Bacillati</taxon>
        <taxon>Actinomycetota</taxon>
        <taxon>Actinomycetes</taxon>
        <taxon>Pseudonocardiales</taxon>
        <taxon>Pseudonocardiaceae</taxon>
        <taxon>Kutzneria</taxon>
    </lineage>
</organism>
<protein>
    <submittedName>
        <fullName evidence="1">Uncharacterized protein</fullName>
    </submittedName>
</protein>